<feature type="compositionally biased region" description="Pro residues" evidence="1">
    <location>
        <begin position="51"/>
        <end position="71"/>
    </location>
</feature>
<protein>
    <submittedName>
        <fullName evidence="2">Uncharacterized protein</fullName>
    </submittedName>
</protein>
<dbReference type="EMBL" id="JAYKXN010000006">
    <property type="protein sequence ID" value="KAK7278467.1"/>
    <property type="molecule type" value="Genomic_DNA"/>
</dbReference>
<organism evidence="2 3">
    <name type="scientific">Clitoria ternatea</name>
    <name type="common">Butterfly pea</name>
    <dbReference type="NCBI Taxonomy" id="43366"/>
    <lineage>
        <taxon>Eukaryota</taxon>
        <taxon>Viridiplantae</taxon>
        <taxon>Streptophyta</taxon>
        <taxon>Embryophyta</taxon>
        <taxon>Tracheophyta</taxon>
        <taxon>Spermatophyta</taxon>
        <taxon>Magnoliopsida</taxon>
        <taxon>eudicotyledons</taxon>
        <taxon>Gunneridae</taxon>
        <taxon>Pentapetalae</taxon>
        <taxon>rosids</taxon>
        <taxon>fabids</taxon>
        <taxon>Fabales</taxon>
        <taxon>Fabaceae</taxon>
        <taxon>Papilionoideae</taxon>
        <taxon>50 kb inversion clade</taxon>
        <taxon>NPAAA clade</taxon>
        <taxon>indigoferoid/millettioid clade</taxon>
        <taxon>Phaseoleae</taxon>
        <taxon>Clitoria</taxon>
    </lineage>
</organism>
<evidence type="ECO:0000313" key="3">
    <source>
        <dbReference type="Proteomes" id="UP001359559"/>
    </source>
</evidence>
<reference evidence="2 3" key="1">
    <citation type="submission" date="2024-01" db="EMBL/GenBank/DDBJ databases">
        <title>The genomes of 5 underutilized Papilionoideae crops provide insights into root nodulation and disease resistance.</title>
        <authorList>
            <person name="Yuan L."/>
        </authorList>
    </citation>
    <scope>NUCLEOTIDE SEQUENCE [LARGE SCALE GENOMIC DNA]</scope>
    <source>
        <strain evidence="2">LY-2023</strain>
        <tissue evidence="2">Leaf</tissue>
    </source>
</reference>
<feature type="region of interest" description="Disordered" evidence="1">
    <location>
        <begin position="45"/>
        <end position="71"/>
    </location>
</feature>
<accession>A0AAN9IGM1</accession>
<proteinExistence type="predicted"/>
<sequence>MFVFLGFSYSKTIVFFPCTVGEKLGNFPVCFCSLLNIAHHRLPSPSAPHLRSPPPSLRSPLPPSPHRRLPPPCLRSPFRSPLRPAAVNSPLPPSPHLRLPPPCLRSPFRSPLRPTGFNVACKYFVVAANEGQPKAFYQPAKILHIGVGFKKNIPLLFWNW</sequence>
<name>A0AAN9IGM1_CLITE</name>
<evidence type="ECO:0000256" key="1">
    <source>
        <dbReference type="SAM" id="MobiDB-lite"/>
    </source>
</evidence>
<dbReference type="AlphaFoldDB" id="A0AAN9IGM1"/>
<dbReference type="Proteomes" id="UP001359559">
    <property type="component" value="Unassembled WGS sequence"/>
</dbReference>
<gene>
    <name evidence="2" type="ORF">RJT34_23496</name>
</gene>
<keyword evidence="3" id="KW-1185">Reference proteome</keyword>
<evidence type="ECO:0000313" key="2">
    <source>
        <dbReference type="EMBL" id="KAK7278467.1"/>
    </source>
</evidence>
<comment type="caution">
    <text evidence="2">The sequence shown here is derived from an EMBL/GenBank/DDBJ whole genome shotgun (WGS) entry which is preliminary data.</text>
</comment>